<dbReference type="InterPro" id="IPR022066">
    <property type="entry name" value="PdtaS_GAF"/>
</dbReference>
<evidence type="ECO:0000256" key="5">
    <source>
        <dbReference type="ARBA" id="ARBA00022741"/>
    </source>
</evidence>
<keyword evidence="3" id="KW-0597">Phosphoprotein</keyword>
<dbReference type="Pfam" id="PF07568">
    <property type="entry name" value="HisKA_2"/>
    <property type="match status" value="1"/>
</dbReference>
<dbReference type="GO" id="GO:0000160">
    <property type="term" value="P:phosphorelay signal transduction system"/>
    <property type="evidence" value="ECO:0007669"/>
    <property type="project" value="UniProtKB-KW"/>
</dbReference>
<dbReference type="GO" id="GO:0005524">
    <property type="term" value="F:ATP binding"/>
    <property type="evidence" value="ECO:0007669"/>
    <property type="project" value="UniProtKB-KW"/>
</dbReference>
<proteinExistence type="predicted"/>
<dbReference type="RefSeq" id="WP_058118126.1">
    <property type="nucleotide sequence ID" value="NZ_CP011307.1"/>
</dbReference>
<evidence type="ECO:0000256" key="7">
    <source>
        <dbReference type="ARBA" id="ARBA00022840"/>
    </source>
</evidence>
<evidence type="ECO:0000313" key="10">
    <source>
        <dbReference type="EMBL" id="ALP94748.1"/>
    </source>
</evidence>
<dbReference type="PANTHER" id="PTHR41523:SF8">
    <property type="entry name" value="ETHYLENE RESPONSE SENSOR PROTEIN"/>
    <property type="match status" value="1"/>
</dbReference>
<dbReference type="Gene3D" id="3.30.565.10">
    <property type="entry name" value="Histidine kinase-like ATPase, C-terminal domain"/>
    <property type="match status" value="1"/>
</dbReference>
<keyword evidence="6" id="KW-0418">Kinase</keyword>
<dbReference type="PANTHER" id="PTHR41523">
    <property type="entry name" value="TWO-COMPONENT SYSTEM SENSOR PROTEIN"/>
    <property type="match status" value="1"/>
</dbReference>
<protein>
    <recommendedName>
        <fullName evidence="2">histidine kinase</fullName>
        <ecNumber evidence="2">2.7.13.3</ecNumber>
    </recommendedName>
</protein>
<reference evidence="11" key="2">
    <citation type="submission" date="2015-04" db="EMBL/GenBank/DDBJ databases">
        <title>A butyrogenic pathway from the amino acid lysine in a human gut commensal.</title>
        <authorList>
            <person name="de Vos W.M."/>
            <person name="Bui N.T.P."/>
            <person name="Plugge C.M."/>
            <person name="Ritari J."/>
        </authorList>
    </citation>
    <scope>NUCLEOTIDE SEQUENCE [LARGE SCALE GENOMIC DNA]</scope>
    <source>
        <strain evidence="11">AF211</strain>
    </source>
</reference>
<dbReference type="Gene3D" id="3.30.450.280">
    <property type="entry name" value="GAF domain"/>
    <property type="match status" value="1"/>
</dbReference>
<dbReference type="SMART" id="SM00387">
    <property type="entry name" value="HATPase_c"/>
    <property type="match status" value="1"/>
</dbReference>
<dbReference type="STRING" id="1297617.IB211_02357c"/>
<evidence type="ECO:0000256" key="6">
    <source>
        <dbReference type="ARBA" id="ARBA00022777"/>
    </source>
</evidence>
<sequence>MNQITRILCQKYTDLTDDEISYLEEYNKTLQALANAAQADVFIDCRSCTGKSAIVVGEAKPQTVASSYSKPLLGMPMNWLDEPAMERSFRLGVPTIGRKAVSVPENGRVVQTVEPIFFEGRLIAVLIYEKKASLAPEVISSVPDGDRSFQAGDSQWLAQVIDEAVLLVDTGNMVCACNSAARELYRRLGYVSDILGMSAANILLDVEGAEADGGWREIATGDCVLRYRQVELERDNIRYALVIQDITELRRQEKEARLQAMAVRELRHRMKNSIQLLASLLRYQEENAALPEVQSVLRDTAGRILSLNITLEEALAQNAQDELSLRGVLERARTNILQNSLGPARPVTIRVCGDDLRVSAEAASAISLVVNELVQNAVKHAFPAGRAGVILIELIKTPLFSRISVRDNGVGMDPDRAEGDTLGLGLVRTMVREKLNGELTIQSDKGGTTVVFDFIA</sequence>
<name>A0A0S2W5W9_9FIRM</name>
<keyword evidence="8" id="KW-0902">Two-component regulatory system</keyword>
<dbReference type="EMBL" id="CP011307">
    <property type="protein sequence ID" value="ALP94748.1"/>
    <property type="molecule type" value="Genomic_DNA"/>
</dbReference>
<keyword evidence="4" id="KW-0808">Transferase</keyword>
<evidence type="ECO:0000259" key="9">
    <source>
        <dbReference type="PROSITE" id="PS50109"/>
    </source>
</evidence>
<evidence type="ECO:0000256" key="1">
    <source>
        <dbReference type="ARBA" id="ARBA00000085"/>
    </source>
</evidence>
<dbReference type="Pfam" id="PF02518">
    <property type="entry name" value="HATPase_c"/>
    <property type="match status" value="1"/>
</dbReference>
<keyword evidence="7" id="KW-0067">ATP-binding</keyword>
<dbReference type="Gene3D" id="3.30.450.20">
    <property type="entry name" value="PAS domain"/>
    <property type="match status" value="1"/>
</dbReference>
<dbReference type="KEGG" id="ibu:IB211_02357c"/>
<keyword evidence="11" id="KW-1185">Reference proteome</keyword>
<reference evidence="10 11" key="1">
    <citation type="journal article" date="2015" name="Nat. Commun.">
        <title>Production of butyrate from lysine and the Amadori product fructoselysine by a human gut commensal.</title>
        <authorList>
            <person name="Bui T.P."/>
            <person name="Ritari J."/>
            <person name="Boeren S."/>
            <person name="de Waard P."/>
            <person name="Plugge C.M."/>
            <person name="de Vos W.M."/>
        </authorList>
    </citation>
    <scope>NUCLEOTIDE SEQUENCE [LARGE SCALE GENOMIC DNA]</scope>
    <source>
        <strain evidence="10 11">AF211</strain>
    </source>
</reference>
<evidence type="ECO:0000256" key="4">
    <source>
        <dbReference type="ARBA" id="ARBA00022679"/>
    </source>
</evidence>
<keyword evidence="5" id="KW-0547">Nucleotide-binding</keyword>
<dbReference type="InterPro" id="IPR005467">
    <property type="entry name" value="His_kinase_dom"/>
</dbReference>
<evidence type="ECO:0000313" key="11">
    <source>
        <dbReference type="Proteomes" id="UP000064844"/>
    </source>
</evidence>
<evidence type="ECO:0000256" key="3">
    <source>
        <dbReference type="ARBA" id="ARBA00022553"/>
    </source>
</evidence>
<dbReference type="InterPro" id="IPR003594">
    <property type="entry name" value="HATPase_dom"/>
</dbReference>
<dbReference type="GO" id="GO:0004673">
    <property type="term" value="F:protein histidine kinase activity"/>
    <property type="evidence" value="ECO:0007669"/>
    <property type="project" value="UniProtKB-EC"/>
</dbReference>
<dbReference type="EC" id="2.7.13.3" evidence="2"/>
<evidence type="ECO:0000256" key="2">
    <source>
        <dbReference type="ARBA" id="ARBA00012438"/>
    </source>
</evidence>
<feature type="domain" description="Histidine kinase" evidence="9">
    <location>
        <begin position="265"/>
        <end position="456"/>
    </location>
</feature>
<dbReference type="AlphaFoldDB" id="A0A0S2W5W9"/>
<accession>A0A0S2W5W9</accession>
<comment type="catalytic activity">
    <reaction evidence="1">
        <text>ATP + protein L-histidine = ADP + protein N-phospho-L-histidine.</text>
        <dbReference type="EC" id="2.7.13.3"/>
    </reaction>
</comment>
<dbReference type="InterPro" id="IPR036890">
    <property type="entry name" value="HATPase_C_sf"/>
</dbReference>
<organism evidence="10 11">
    <name type="scientific">Intestinimonas butyriciproducens</name>
    <dbReference type="NCBI Taxonomy" id="1297617"/>
    <lineage>
        <taxon>Bacteria</taxon>
        <taxon>Bacillati</taxon>
        <taxon>Bacillota</taxon>
        <taxon>Clostridia</taxon>
        <taxon>Eubacteriales</taxon>
        <taxon>Intestinimonas</taxon>
    </lineage>
</organism>
<dbReference type="InterPro" id="IPR038424">
    <property type="entry name" value="H_kinase_PdtaS_GAF_sf"/>
</dbReference>
<dbReference type="PROSITE" id="PS50109">
    <property type="entry name" value="HIS_KIN"/>
    <property type="match status" value="1"/>
</dbReference>
<evidence type="ECO:0000256" key="8">
    <source>
        <dbReference type="ARBA" id="ARBA00023012"/>
    </source>
</evidence>
<dbReference type="Pfam" id="PF12282">
    <property type="entry name" value="GAF_PdtaS"/>
    <property type="match status" value="1"/>
</dbReference>
<dbReference type="eggNOG" id="COG3920">
    <property type="taxonomic scope" value="Bacteria"/>
</dbReference>
<dbReference type="Proteomes" id="UP000064844">
    <property type="component" value="Chromosome"/>
</dbReference>
<dbReference type="InterPro" id="IPR011495">
    <property type="entry name" value="Sig_transdc_His_kin_sub2_dim/P"/>
</dbReference>
<dbReference type="SUPFAM" id="SSF55874">
    <property type="entry name" value="ATPase domain of HSP90 chaperone/DNA topoisomerase II/histidine kinase"/>
    <property type="match status" value="1"/>
</dbReference>
<gene>
    <name evidence="10" type="ORF">IB211_02357c</name>
</gene>